<dbReference type="Pfam" id="PF14849">
    <property type="entry name" value="YidC_periplas"/>
    <property type="match status" value="1"/>
</dbReference>
<evidence type="ECO:0000256" key="5">
    <source>
        <dbReference type="ARBA" id="ARBA00022475"/>
    </source>
</evidence>
<evidence type="ECO:0000256" key="6">
    <source>
        <dbReference type="ARBA" id="ARBA00022692"/>
    </source>
</evidence>
<dbReference type="InterPro" id="IPR047196">
    <property type="entry name" value="YidC_ALB_C"/>
</dbReference>
<dbReference type="CDD" id="cd19961">
    <property type="entry name" value="EcYidC-like_peri"/>
    <property type="match status" value="1"/>
</dbReference>
<dbReference type="InterPro" id="IPR019998">
    <property type="entry name" value="Membr_insert_YidC"/>
</dbReference>
<dbReference type="PANTHER" id="PTHR12428">
    <property type="entry name" value="OXA1"/>
    <property type="match status" value="1"/>
</dbReference>
<keyword evidence="4 13" id="KW-0813">Transport</keyword>
<feature type="domain" description="Membrane insertase YidC/Oxa/ALB C-terminal" evidence="15">
    <location>
        <begin position="347"/>
        <end position="522"/>
    </location>
</feature>
<name>A0A1F5R5L5_9BACT</name>
<dbReference type="InterPro" id="IPR038221">
    <property type="entry name" value="YidC_periplasmic_sf"/>
</dbReference>
<comment type="similarity">
    <text evidence="2 13">Belongs to the OXA1/ALB3/YidC family. Type 1 subfamily.</text>
</comment>
<evidence type="ECO:0000256" key="11">
    <source>
        <dbReference type="ARBA" id="ARBA00033245"/>
    </source>
</evidence>
<dbReference type="Pfam" id="PF02096">
    <property type="entry name" value="60KD_IMP"/>
    <property type="match status" value="1"/>
</dbReference>
<evidence type="ECO:0000313" key="17">
    <source>
        <dbReference type="EMBL" id="OGF09313.1"/>
    </source>
</evidence>
<evidence type="ECO:0000256" key="7">
    <source>
        <dbReference type="ARBA" id="ARBA00022927"/>
    </source>
</evidence>
<dbReference type="NCBIfam" id="TIGR03593">
    <property type="entry name" value="yidC_nterm"/>
    <property type="match status" value="1"/>
</dbReference>
<dbReference type="CDD" id="cd20070">
    <property type="entry name" value="5TM_YidC_Alb3"/>
    <property type="match status" value="1"/>
</dbReference>
<feature type="region of interest" description="Disordered" evidence="14">
    <location>
        <begin position="29"/>
        <end position="53"/>
    </location>
</feature>
<comment type="function">
    <text evidence="13">Required for the insertion and/or proper folding and/or complex formation of integral membrane proteins into the membrane. Involved in integration of membrane proteins that insert both dependently and independently of the Sec translocase complex, as well as at least some lipoproteins. Aids folding of multispanning membrane proteins.</text>
</comment>
<gene>
    <name evidence="13" type="primary">yidC</name>
    <name evidence="17" type="ORF">A2024_08475</name>
</gene>
<dbReference type="Gene3D" id="2.70.98.90">
    <property type="match status" value="1"/>
</dbReference>
<evidence type="ECO:0000256" key="10">
    <source>
        <dbReference type="ARBA" id="ARBA00023186"/>
    </source>
</evidence>
<dbReference type="HAMAP" id="MF_01810">
    <property type="entry name" value="YidC_type1"/>
    <property type="match status" value="1"/>
</dbReference>
<sequence length="530" mass="59136">MDSNKRTFVALILILGVFVAFQYLSPKGQAPVQPPQEQSPAAGLPEAESTAGQPEATIVAQTPNRASVQETAPQIPVVQSTLESADLRAVFSNQGACLVEYDLKGYKLPDGQAVQLIPENGRALTMDLAANGVPVDLSQYAFMVSEETDRSVTYQIKLGNGLIVKKRYAVLDNGSGLALNIYLEKPDNVVLGRSYNLFWNCGLNFTEKDQKIDENEYAAVSMLGQKLETDKAKKLANPDIDEVPGDIIFSGVRTKYFLAAMIPSNKKAVAVKQGLNDGRVSSRLSLKAEPSGYDSIVVYLGPIQHQILAGVFPQLDKVADTGWKPLQPVTRGILWLLLFLHSFIPNYGLVIILFSIIIKLAFFPLSYKGMKSMKHMQQLQPKMKKIQEQYKKDPGKLNQETMALYKKHGVNPLGGCLPLLLQMPVFFALYSVLANTIELRQAPFIFWINDLAIKDPYYVLPALMGIAMFFQQKMTTVDPKQKFMIYMMPPFMVFIFSSLPAGLNLYWLIYNILSIGEQYIIHIRHKPIED</sequence>
<dbReference type="PRINTS" id="PR00701">
    <property type="entry name" value="60KDINNERMP"/>
</dbReference>
<organism evidence="17 18">
    <name type="scientific">Candidatus Edwardsbacteria bacterium GWF2_54_11</name>
    <dbReference type="NCBI Taxonomy" id="1817851"/>
    <lineage>
        <taxon>Bacteria</taxon>
        <taxon>Candidatus Edwardsiibacteriota</taxon>
    </lineage>
</organism>
<evidence type="ECO:0000256" key="9">
    <source>
        <dbReference type="ARBA" id="ARBA00023136"/>
    </source>
</evidence>
<keyword evidence="6 13" id="KW-0812">Transmembrane</keyword>
<feature type="transmembrane region" description="Helical" evidence="13">
    <location>
        <begin position="412"/>
        <end position="432"/>
    </location>
</feature>
<comment type="subunit">
    <text evidence="13">Interacts with the Sec translocase complex via SecD. Specifically interacts with transmembrane segments of nascent integral membrane proteins during membrane integration.</text>
</comment>
<evidence type="ECO:0000256" key="4">
    <source>
        <dbReference type="ARBA" id="ARBA00022448"/>
    </source>
</evidence>
<feature type="domain" description="Membrane insertase YidC N-terminal" evidence="16">
    <location>
        <begin position="81"/>
        <end position="335"/>
    </location>
</feature>
<feature type="transmembrane region" description="Helical" evidence="13">
    <location>
        <begin position="347"/>
        <end position="367"/>
    </location>
</feature>
<evidence type="ECO:0000259" key="16">
    <source>
        <dbReference type="Pfam" id="PF14849"/>
    </source>
</evidence>
<evidence type="ECO:0000256" key="1">
    <source>
        <dbReference type="ARBA" id="ARBA00004429"/>
    </source>
</evidence>
<evidence type="ECO:0000256" key="8">
    <source>
        <dbReference type="ARBA" id="ARBA00022989"/>
    </source>
</evidence>
<dbReference type="GO" id="GO:0051205">
    <property type="term" value="P:protein insertion into membrane"/>
    <property type="evidence" value="ECO:0007669"/>
    <property type="project" value="TreeGrafter"/>
</dbReference>
<comment type="caution">
    <text evidence="17">The sequence shown here is derived from an EMBL/GenBank/DDBJ whole genome shotgun (WGS) entry which is preliminary data.</text>
</comment>
<dbReference type="Proteomes" id="UP000177230">
    <property type="component" value="Unassembled WGS sequence"/>
</dbReference>
<keyword evidence="10 13" id="KW-0143">Chaperone</keyword>
<comment type="caution">
    <text evidence="13">Lacks conserved residue(s) required for the propagation of feature annotation.</text>
</comment>
<evidence type="ECO:0000256" key="3">
    <source>
        <dbReference type="ARBA" id="ARBA00015325"/>
    </source>
</evidence>
<evidence type="ECO:0000259" key="15">
    <source>
        <dbReference type="Pfam" id="PF02096"/>
    </source>
</evidence>
<keyword evidence="9 13" id="KW-0472">Membrane</keyword>
<keyword evidence="5 13" id="KW-1003">Cell membrane</keyword>
<dbReference type="GO" id="GO:0005886">
    <property type="term" value="C:plasma membrane"/>
    <property type="evidence" value="ECO:0007669"/>
    <property type="project" value="UniProtKB-SubCell"/>
</dbReference>
<dbReference type="InterPro" id="IPR028053">
    <property type="entry name" value="Membr_insert_YidC_N"/>
</dbReference>
<evidence type="ECO:0000256" key="14">
    <source>
        <dbReference type="SAM" id="MobiDB-lite"/>
    </source>
</evidence>
<accession>A0A1F5R5L5</accession>
<evidence type="ECO:0000256" key="2">
    <source>
        <dbReference type="ARBA" id="ARBA00010527"/>
    </source>
</evidence>
<dbReference type="InterPro" id="IPR028055">
    <property type="entry name" value="YidC/Oxa/ALB_C"/>
</dbReference>
<comment type="subcellular location">
    <subcellularLocation>
        <location evidence="1">Cell inner membrane</location>
        <topology evidence="1">Multi-pass membrane protein</topology>
    </subcellularLocation>
    <subcellularLocation>
        <location evidence="13">Cell membrane</location>
        <topology evidence="13">Multi-pass membrane protein</topology>
    </subcellularLocation>
</comment>
<dbReference type="NCBIfam" id="TIGR03592">
    <property type="entry name" value="yidC_oxa1_cterm"/>
    <property type="match status" value="1"/>
</dbReference>
<dbReference type="PANTHER" id="PTHR12428:SF65">
    <property type="entry name" value="CYTOCHROME C OXIDASE ASSEMBLY PROTEIN COX18, MITOCHONDRIAL"/>
    <property type="match status" value="1"/>
</dbReference>
<dbReference type="AlphaFoldDB" id="A0A1F5R5L5"/>
<keyword evidence="7 13" id="KW-0653">Protein transport</keyword>
<keyword evidence="8 13" id="KW-1133">Transmembrane helix</keyword>
<dbReference type="EMBL" id="MFFM01000042">
    <property type="protein sequence ID" value="OGF09313.1"/>
    <property type="molecule type" value="Genomic_DNA"/>
</dbReference>
<evidence type="ECO:0000313" key="18">
    <source>
        <dbReference type="Proteomes" id="UP000177230"/>
    </source>
</evidence>
<evidence type="ECO:0000256" key="13">
    <source>
        <dbReference type="HAMAP-Rule" id="MF_01810"/>
    </source>
</evidence>
<dbReference type="PRINTS" id="PR01900">
    <property type="entry name" value="YIDCPROTEIN"/>
</dbReference>
<dbReference type="GO" id="GO:0015031">
    <property type="term" value="P:protein transport"/>
    <property type="evidence" value="ECO:0007669"/>
    <property type="project" value="UniProtKB-KW"/>
</dbReference>
<protein>
    <recommendedName>
        <fullName evidence="3 13">Membrane protein insertase YidC</fullName>
    </recommendedName>
    <alternativeName>
        <fullName evidence="12 13">Foldase YidC</fullName>
    </alternativeName>
    <alternativeName>
        <fullName evidence="11 13">Membrane integrase YidC</fullName>
    </alternativeName>
    <alternativeName>
        <fullName evidence="13">Membrane protein YidC</fullName>
    </alternativeName>
</protein>
<evidence type="ECO:0000256" key="12">
    <source>
        <dbReference type="ARBA" id="ARBA00033342"/>
    </source>
</evidence>
<dbReference type="InterPro" id="IPR001708">
    <property type="entry name" value="YidC/ALB3/OXA1/COX18"/>
</dbReference>
<feature type="transmembrane region" description="Helical" evidence="13">
    <location>
        <begin position="491"/>
        <end position="509"/>
    </location>
</feature>
<proteinExistence type="inferred from homology"/>
<reference evidence="17 18" key="1">
    <citation type="journal article" date="2016" name="Nat. Commun.">
        <title>Thousands of microbial genomes shed light on interconnected biogeochemical processes in an aquifer system.</title>
        <authorList>
            <person name="Anantharaman K."/>
            <person name="Brown C.T."/>
            <person name="Hug L.A."/>
            <person name="Sharon I."/>
            <person name="Castelle C.J."/>
            <person name="Probst A.J."/>
            <person name="Thomas B.C."/>
            <person name="Singh A."/>
            <person name="Wilkins M.J."/>
            <person name="Karaoz U."/>
            <person name="Brodie E.L."/>
            <person name="Williams K.H."/>
            <person name="Hubbard S.S."/>
            <person name="Banfield J.F."/>
        </authorList>
    </citation>
    <scope>NUCLEOTIDE SEQUENCE [LARGE SCALE GENOMIC DNA]</scope>
</reference>
<dbReference type="GO" id="GO:0032977">
    <property type="term" value="F:membrane insertase activity"/>
    <property type="evidence" value="ECO:0007669"/>
    <property type="project" value="InterPro"/>
</dbReference>